<sequence length="561" mass="62129">MSNQNALPRGNACLNCRKKKQRCDGTKPACHSCIKTNKECVYNEPPKSRAQLLVERISELENKIGQLESDSSSGGSQHSDSPPRQKDSPPQMSRYSSSQTPVDSRNGSPSSRSSGGSRIPGGEYYSIYAHRFEPAANTPAPRVVQSTCYGIMRPLNRDKCCFDLHVGRFIASLSYPSTDNRAPHPALVQSILLMGCYFSRSPALADYEVRFLAQSRQELSVSFGGVDRLHDYVRASNLVAFFYFCKGMYAEAYQQINQSVNVAVSCGLHQIASPVWRPAPHPQELEQFLSHPVDNVDLGERIHTFWQTVTLDRVIAMVVGHPSHLPNGPHADPTCQITTPWPRLIQEYESGNVSDAENNSVPHLFDTRLARYIRPETLYGLRAQGLCIAHFAFHLSHTPATPQEMALLDNAICTFIKVLPGLRNGGELGEIPPTPGLSPVNHKLVLIRTLPFLAHLILFQHGADSTARQRVGMATQGIVAIISELSDGDYSEVFLGLGHLWFIACDIMTNIFHHSTGPVRDQISRDLNIVMRALKKLSLVYPLLGFQVQELEQKLTAGPQA</sequence>
<feature type="domain" description="Zn(2)-C6 fungal-type" evidence="7">
    <location>
        <begin position="12"/>
        <end position="42"/>
    </location>
</feature>
<keyword evidence="2" id="KW-0479">Metal-binding</keyword>
<dbReference type="AlphaFoldDB" id="A0A0C3MFN8"/>
<dbReference type="PANTHER" id="PTHR47338:SF29">
    <property type="entry name" value="ZN(2)-C6 FUNGAL-TYPE DOMAIN-CONTAINING PROTEIN"/>
    <property type="match status" value="1"/>
</dbReference>
<dbReference type="InterPro" id="IPR001138">
    <property type="entry name" value="Zn2Cys6_DnaBD"/>
</dbReference>
<evidence type="ECO:0000256" key="1">
    <source>
        <dbReference type="ARBA" id="ARBA00004123"/>
    </source>
</evidence>
<dbReference type="GO" id="GO:0008270">
    <property type="term" value="F:zinc ion binding"/>
    <property type="evidence" value="ECO:0007669"/>
    <property type="project" value="InterPro"/>
</dbReference>
<dbReference type="GO" id="GO:0005634">
    <property type="term" value="C:nucleus"/>
    <property type="evidence" value="ECO:0007669"/>
    <property type="project" value="UniProtKB-SubCell"/>
</dbReference>
<dbReference type="CDD" id="cd12148">
    <property type="entry name" value="fungal_TF_MHR"/>
    <property type="match status" value="1"/>
</dbReference>
<dbReference type="CDD" id="cd00067">
    <property type="entry name" value="GAL4"/>
    <property type="match status" value="1"/>
</dbReference>
<dbReference type="InterPro" id="IPR050815">
    <property type="entry name" value="TF_fung"/>
</dbReference>
<organism evidence="8 9">
    <name type="scientific">Tulasnella calospora MUT 4182</name>
    <dbReference type="NCBI Taxonomy" id="1051891"/>
    <lineage>
        <taxon>Eukaryota</taxon>
        <taxon>Fungi</taxon>
        <taxon>Dikarya</taxon>
        <taxon>Basidiomycota</taxon>
        <taxon>Agaricomycotina</taxon>
        <taxon>Agaricomycetes</taxon>
        <taxon>Cantharellales</taxon>
        <taxon>Tulasnellaceae</taxon>
        <taxon>Tulasnella</taxon>
    </lineage>
</organism>
<keyword evidence="4" id="KW-0804">Transcription</keyword>
<reference evidence="9" key="2">
    <citation type="submission" date="2015-01" db="EMBL/GenBank/DDBJ databases">
        <title>Evolutionary Origins and Diversification of the Mycorrhizal Mutualists.</title>
        <authorList>
            <consortium name="DOE Joint Genome Institute"/>
            <consortium name="Mycorrhizal Genomics Consortium"/>
            <person name="Kohler A."/>
            <person name="Kuo A."/>
            <person name="Nagy L.G."/>
            <person name="Floudas D."/>
            <person name="Copeland A."/>
            <person name="Barry K.W."/>
            <person name="Cichocki N."/>
            <person name="Veneault-Fourrey C."/>
            <person name="LaButti K."/>
            <person name="Lindquist E.A."/>
            <person name="Lipzen A."/>
            <person name="Lundell T."/>
            <person name="Morin E."/>
            <person name="Murat C."/>
            <person name="Riley R."/>
            <person name="Ohm R."/>
            <person name="Sun H."/>
            <person name="Tunlid A."/>
            <person name="Henrissat B."/>
            <person name="Grigoriev I.V."/>
            <person name="Hibbett D.S."/>
            <person name="Martin F."/>
        </authorList>
    </citation>
    <scope>NUCLEOTIDE SEQUENCE [LARGE SCALE GENOMIC DNA]</scope>
    <source>
        <strain evidence="9">MUT 4182</strain>
    </source>
</reference>
<evidence type="ECO:0000256" key="5">
    <source>
        <dbReference type="ARBA" id="ARBA00023242"/>
    </source>
</evidence>
<evidence type="ECO:0000259" key="7">
    <source>
        <dbReference type="PROSITE" id="PS50048"/>
    </source>
</evidence>
<gene>
    <name evidence="8" type="ORF">M407DRAFT_4494</name>
</gene>
<keyword evidence="3" id="KW-0805">Transcription regulation</keyword>
<dbReference type="EMBL" id="KN822954">
    <property type="protein sequence ID" value="KIO32542.1"/>
    <property type="molecule type" value="Genomic_DNA"/>
</dbReference>
<dbReference type="PROSITE" id="PS00463">
    <property type="entry name" value="ZN2_CY6_FUNGAL_1"/>
    <property type="match status" value="1"/>
</dbReference>
<dbReference type="HOGENOM" id="CLU_022337_1_0_1"/>
<dbReference type="InterPro" id="IPR007219">
    <property type="entry name" value="XnlR_reg_dom"/>
</dbReference>
<keyword evidence="5" id="KW-0539">Nucleus</keyword>
<feature type="compositionally biased region" description="Low complexity" evidence="6">
    <location>
        <begin position="69"/>
        <end position="80"/>
    </location>
</feature>
<dbReference type="InterPro" id="IPR036864">
    <property type="entry name" value="Zn2-C6_fun-type_DNA-bd_sf"/>
</dbReference>
<dbReference type="Pfam" id="PF00172">
    <property type="entry name" value="Zn_clus"/>
    <property type="match status" value="1"/>
</dbReference>
<accession>A0A0C3MFN8</accession>
<comment type="subcellular location">
    <subcellularLocation>
        <location evidence="1">Nucleus</location>
    </subcellularLocation>
</comment>
<dbReference type="SUPFAM" id="SSF57701">
    <property type="entry name" value="Zn2/Cys6 DNA-binding domain"/>
    <property type="match status" value="1"/>
</dbReference>
<keyword evidence="9" id="KW-1185">Reference proteome</keyword>
<dbReference type="GO" id="GO:0000981">
    <property type="term" value="F:DNA-binding transcription factor activity, RNA polymerase II-specific"/>
    <property type="evidence" value="ECO:0007669"/>
    <property type="project" value="InterPro"/>
</dbReference>
<evidence type="ECO:0000256" key="3">
    <source>
        <dbReference type="ARBA" id="ARBA00023015"/>
    </source>
</evidence>
<dbReference type="PROSITE" id="PS50048">
    <property type="entry name" value="ZN2_CY6_FUNGAL_2"/>
    <property type="match status" value="1"/>
</dbReference>
<dbReference type="SMART" id="SM00066">
    <property type="entry name" value="GAL4"/>
    <property type="match status" value="1"/>
</dbReference>
<evidence type="ECO:0000256" key="6">
    <source>
        <dbReference type="SAM" id="MobiDB-lite"/>
    </source>
</evidence>
<dbReference type="GO" id="GO:0006351">
    <property type="term" value="P:DNA-templated transcription"/>
    <property type="evidence" value="ECO:0007669"/>
    <property type="project" value="InterPro"/>
</dbReference>
<feature type="compositionally biased region" description="Low complexity" evidence="6">
    <location>
        <begin position="104"/>
        <end position="119"/>
    </location>
</feature>
<dbReference type="Gene3D" id="4.10.240.10">
    <property type="entry name" value="Zn(2)-C6 fungal-type DNA-binding domain"/>
    <property type="match status" value="1"/>
</dbReference>
<dbReference type="OrthoDB" id="2309723at2759"/>
<evidence type="ECO:0000313" key="8">
    <source>
        <dbReference type="EMBL" id="KIO32542.1"/>
    </source>
</evidence>
<evidence type="ECO:0000256" key="4">
    <source>
        <dbReference type="ARBA" id="ARBA00023163"/>
    </source>
</evidence>
<dbReference type="GO" id="GO:0003677">
    <property type="term" value="F:DNA binding"/>
    <property type="evidence" value="ECO:0007669"/>
    <property type="project" value="InterPro"/>
</dbReference>
<dbReference type="STRING" id="1051891.A0A0C3MFN8"/>
<evidence type="ECO:0000256" key="2">
    <source>
        <dbReference type="ARBA" id="ARBA00022723"/>
    </source>
</evidence>
<dbReference type="Proteomes" id="UP000054248">
    <property type="component" value="Unassembled WGS sequence"/>
</dbReference>
<dbReference type="Pfam" id="PF04082">
    <property type="entry name" value="Fungal_trans"/>
    <property type="match status" value="1"/>
</dbReference>
<feature type="compositionally biased region" description="Polar residues" evidence="6">
    <location>
        <begin position="88"/>
        <end position="103"/>
    </location>
</feature>
<name>A0A0C3MFN8_9AGAM</name>
<evidence type="ECO:0000313" key="9">
    <source>
        <dbReference type="Proteomes" id="UP000054248"/>
    </source>
</evidence>
<proteinExistence type="predicted"/>
<protein>
    <recommendedName>
        <fullName evidence="7">Zn(2)-C6 fungal-type domain-containing protein</fullName>
    </recommendedName>
</protein>
<feature type="region of interest" description="Disordered" evidence="6">
    <location>
        <begin position="67"/>
        <end position="119"/>
    </location>
</feature>
<reference evidence="8 9" key="1">
    <citation type="submission" date="2014-04" db="EMBL/GenBank/DDBJ databases">
        <authorList>
            <consortium name="DOE Joint Genome Institute"/>
            <person name="Kuo A."/>
            <person name="Girlanda M."/>
            <person name="Perotto S."/>
            <person name="Kohler A."/>
            <person name="Nagy L.G."/>
            <person name="Floudas D."/>
            <person name="Copeland A."/>
            <person name="Barry K.W."/>
            <person name="Cichocki N."/>
            <person name="Veneault-Fourrey C."/>
            <person name="LaButti K."/>
            <person name="Lindquist E.A."/>
            <person name="Lipzen A."/>
            <person name="Lundell T."/>
            <person name="Morin E."/>
            <person name="Murat C."/>
            <person name="Sun H."/>
            <person name="Tunlid A."/>
            <person name="Henrissat B."/>
            <person name="Grigoriev I.V."/>
            <person name="Hibbett D.S."/>
            <person name="Martin F."/>
            <person name="Nordberg H.P."/>
            <person name="Cantor M.N."/>
            <person name="Hua S.X."/>
        </authorList>
    </citation>
    <scope>NUCLEOTIDE SEQUENCE [LARGE SCALE GENOMIC DNA]</scope>
    <source>
        <strain evidence="8 9">MUT 4182</strain>
    </source>
</reference>
<dbReference type="PANTHER" id="PTHR47338">
    <property type="entry name" value="ZN(II)2CYS6 TRANSCRIPTION FACTOR (EUROFUNG)-RELATED"/>
    <property type="match status" value="1"/>
</dbReference>